<accession>A0ACC2UD33</accession>
<proteinExistence type="predicted"/>
<reference evidence="1" key="1">
    <citation type="submission" date="2022-04" db="EMBL/GenBank/DDBJ databases">
        <title>Genome of the entomopathogenic fungus Entomophthora muscae.</title>
        <authorList>
            <person name="Elya C."/>
            <person name="Lovett B.R."/>
            <person name="Lee E."/>
            <person name="Macias A.M."/>
            <person name="Hajek A.E."/>
            <person name="De Bivort B.L."/>
            <person name="Kasson M.T."/>
            <person name="De Fine Licht H.H."/>
            <person name="Stajich J.E."/>
        </authorList>
    </citation>
    <scope>NUCLEOTIDE SEQUENCE</scope>
    <source>
        <strain evidence="1">Berkeley</strain>
    </source>
</reference>
<keyword evidence="2" id="KW-1185">Reference proteome</keyword>
<evidence type="ECO:0000313" key="2">
    <source>
        <dbReference type="Proteomes" id="UP001165960"/>
    </source>
</evidence>
<organism evidence="1 2">
    <name type="scientific">Entomophthora muscae</name>
    <dbReference type="NCBI Taxonomy" id="34485"/>
    <lineage>
        <taxon>Eukaryota</taxon>
        <taxon>Fungi</taxon>
        <taxon>Fungi incertae sedis</taxon>
        <taxon>Zoopagomycota</taxon>
        <taxon>Entomophthoromycotina</taxon>
        <taxon>Entomophthoromycetes</taxon>
        <taxon>Entomophthorales</taxon>
        <taxon>Entomophthoraceae</taxon>
        <taxon>Entomophthora</taxon>
    </lineage>
</organism>
<comment type="caution">
    <text evidence="1">The sequence shown here is derived from an EMBL/GenBank/DDBJ whole genome shotgun (WGS) entry which is preliminary data.</text>
</comment>
<sequence>MAGLVANAVLLACNYGRWSIDGILITINALIDCIIGANVILSTWFRIQYPSALNDNSLWCHVTFVIERALSIACLNVVMLLALVRYFVIVRKTNSNPRVWTCVALSLVLALLVMVGVRSKDAKLHVYPSGMYCYTFYSQLDDINKVFYLIFPLFYVPHLAIIPFCYFRISCYYHQLIQTTEFVITTRLWRKIMGLAIVVLVYWVSIIPHIFLVHIATSTKHMPSPTWDKVFYCLKISFILINAMFPIMFQAEIQDNFKQLFSSKNKCNVFVRCH</sequence>
<dbReference type="EMBL" id="QTSX02000831">
    <property type="protein sequence ID" value="KAJ9084556.1"/>
    <property type="molecule type" value="Genomic_DNA"/>
</dbReference>
<dbReference type="Proteomes" id="UP001165960">
    <property type="component" value="Unassembled WGS sequence"/>
</dbReference>
<gene>
    <name evidence="1" type="ORF">DSO57_1023334</name>
</gene>
<protein>
    <submittedName>
        <fullName evidence="1">Uncharacterized protein</fullName>
    </submittedName>
</protein>
<evidence type="ECO:0000313" key="1">
    <source>
        <dbReference type="EMBL" id="KAJ9084556.1"/>
    </source>
</evidence>
<name>A0ACC2UD33_9FUNG</name>